<evidence type="ECO:0000256" key="10">
    <source>
        <dbReference type="ARBA" id="ARBA00023080"/>
    </source>
</evidence>
<protein>
    <recommendedName>
        <fullName evidence="4 12">IMP-specific 5'-nucleotidase 1</fullName>
        <ecNumber evidence="12">3.1.3.-</ecNumber>
    </recommendedName>
</protein>
<dbReference type="PIRSF" id="PIRSF028836">
    <property type="entry name" value="ISN1"/>
    <property type="match status" value="1"/>
</dbReference>
<comment type="similarity">
    <text evidence="2 12">Belongs to the ISN1 family.</text>
</comment>
<dbReference type="Proteomes" id="UP000016931">
    <property type="component" value="Unassembled WGS sequence"/>
</dbReference>
<dbReference type="GeneID" id="27903260"/>
<dbReference type="STRING" id="692275.M3CEF6"/>
<dbReference type="GO" id="GO:0008253">
    <property type="term" value="F:5'-nucleotidase activity"/>
    <property type="evidence" value="ECO:0007669"/>
    <property type="project" value="InterPro"/>
</dbReference>
<evidence type="ECO:0000256" key="7">
    <source>
        <dbReference type="ARBA" id="ARBA00022801"/>
    </source>
</evidence>
<evidence type="ECO:0000256" key="2">
    <source>
        <dbReference type="ARBA" id="ARBA00005307"/>
    </source>
</evidence>
<comment type="catalytic activity">
    <reaction evidence="11">
        <text>IMP + H2O = inosine + phosphate</text>
        <dbReference type="Rhea" id="RHEA:27718"/>
        <dbReference type="ChEBI" id="CHEBI:15377"/>
        <dbReference type="ChEBI" id="CHEBI:17596"/>
        <dbReference type="ChEBI" id="CHEBI:43474"/>
        <dbReference type="ChEBI" id="CHEBI:58053"/>
        <dbReference type="EC" id="3.1.3.99"/>
    </reaction>
</comment>
<evidence type="ECO:0000256" key="12">
    <source>
        <dbReference type="PIRNR" id="PIRNR028836"/>
    </source>
</evidence>
<comment type="subunit">
    <text evidence="3 12">Homotetramer.</text>
</comment>
<dbReference type="GO" id="GO:0071592">
    <property type="term" value="P:nicotinic acid riboside biosynthetic process"/>
    <property type="evidence" value="ECO:0007669"/>
    <property type="project" value="TreeGrafter"/>
</dbReference>
<evidence type="ECO:0000256" key="5">
    <source>
        <dbReference type="ARBA" id="ARBA00022723"/>
    </source>
</evidence>
<dbReference type="SUPFAM" id="SSF56784">
    <property type="entry name" value="HAD-like"/>
    <property type="match status" value="1"/>
</dbReference>
<dbReference type="eggNOG" id="ENOG502QR24">
    <property type="taxonomic scope" value="Eukaryota"/>
</dbReference>
<dbReference type="GO" id="GO:0006190">
    <property type="term" value="P:inosine salvage"/>
    <property type="evidence" value="ECO:0007669"/>
    <property type="project" value="InterPro"/>
</dbReference>
<keyword evidence="9 12" id="KW-0460">Magnesium</keyword>
<evidence type="ECO:0000256" key="11">
    <source>
        <dbReference type="ARBA" id="ARBA00047413"/>
    </source>
</evidence>
<dbReference type="GO" id="GO:0071590">
    <property type="term" value="P:nicotinamide riboside biosynthetic process"/>
    <property type="evidence" value="ECO:0007669"/>
    <property type="project" value="TreeGrafter"/>
</dbReference>
<evidence type="ECO:0000313" key="13">
    <source>
        <dbReference type="EMBL" id="EMF11431.1"/>
    </source>
</evidence>
<dbReference type="PANTHER" id="PTHR28213:SF1">
    <property type="entry name" value="IMP-SPECIFIC 5'-NUCLEOTIDASE 1"/>
    <property type="match status" value="1"/>
</dbReference>
<dbReference type="InterPro" id="IPR036412">
    <property type="entry name" value="HAD-like_sf"/>
</dbReference>
<dbReference type="RefSeq" id="XP_016759552.1">
    <property type="nucleotide sequence ID" value="XM_016906123.1"/>
</dbReference>
<evidence type="ECO:0000256" key="1">
    <source>
        <dbReference type="ARBA" id="ARBA00001946"/>
    </source>
</evidence>
<keyword evidence="8" id="KW-0067">ATP-binding</keyword>
<keyword evidence="6" id="KW-0547">Nucleotide-binding</keyword>
<dbReference type="OMA" id="WGVLACQ"/>
<keyword evidence="5" id="KW-0479">Metal-binding</keyword>
<dbReference type="OrthoDB" id="185373at2759"/>
<dbReference type="EC" id="3.1.3.-" evidence="12"/>
<dbReference type="GO" id="GO:0005524">
    <property type="term" value="F:ATP binding"/>
    <property type="evidence" value="ECO:0007669"/>
    <property type="project" value="UniProtKB-KW"/>
</dbReference>
<dbReference type="GO" id="GO:0000287">
    <property type="term" value="F:magnesium ion binding"/>
    <property type="evidence" value="ECO:0007669"/>
    <property type="project" value="InterPro"/>
</dbReference>
<dbReference type="PANTHER" id="PTHR28213">
    <property type="entry name" value="IMP-SPECIFIC 5'-NUCLEOTIDASE 1"/>
    <property type="match status" value="1"/>
</dbReference>
<evidence type="ECO:0000313" key="14">
    <source>
        <dbReference type="Proteomes" id="UP000016931"/>
    </source>
</evidence>
<organism evidence="13 14">
    <name type="scientific">Sphaerulina musiva (strain SO2202)</name>
    <name type="common">Poplar stem canker fungus</name>
    <name type="synonym">Septoria musiva</name>
    <dbReference type="NCBI Taxonomy" id="692275"/>
    <lineage>
        <taxon>Eukaryota</taxon>
        <taxon>Fungi</taxon>
        <taxon>Dikarya</taxon>
        <taxon>Ascomycota</taxon>
        <taxon>Pezizomycotina</taxon>
        <taxon>Dothideomycetes</taxon>
        <taxon>Dothideomycetidae</taxon>
        <taxon>Mycosphaerellales</taxon>
        <taxon>Mycosphaerellaceae</taxon>
        <taxon>Sphaerulina</taxon>
    </lineage>
</organism>
<evidence type="ECO:0000256" key="8">
    <source>
        <dbReference type="ARBA" id="ARBA00022840"/>
    </source>
</evidence>
<name>M3CEF6_SPHMS</name>
<keyword evidence="7 12" id="KW-0378">Hydrolase</keyword>
<evidence type="ECO:0000256" key="6">
    <source>
        <dbReference type="ARBA" id="ARBA00022741"/>
    </source>
</evidence>
<reference evidence="13 14" key="1">
    <citation type="journal article" date="2012" name="PLoS Pathog.">
        <title>Diverse lifestyles and strategies of plant pathogenesis encoded in the genomes of eighteen Dothideomycetes fungi.</title>
        <authorList>
            <person name="Ohm R.A."/>
            <person name="Feau N."/>
            <person name="Henrissat B."/>
            <person name="Schoch C.L."/>
            <person name="Horwitz B.A."/>
            <person name="Barry K.W."/>
            <person name="Condon B.J."/>
            <person name="Copeland A.C."/>
            <person name="Dhillon B."/>
            <person name="Glaser F."/>
            <person name="Hesse C.N."/>
            <person name="Kosti I."/>
            <person name="LaButti K."/>
            <person name="Lindquist E.A."/>
            <person name="Lucas S."/>
            <person name="Salamov A.A."/>
            <person name="Bradshaw R.E."/>
            <person name="Ciuffetti L."/>
            <person name="Hamelin R.C."/>
            <person name="Kema G.H.J."/>
            <person name="Lawrence C."/>
            <person name="Scott J.A."/>
            <person name="Spatafora J.W."/>
            <person name="Turgeon B.G."/>
            <person name="de Wit P.J.G.M."/>
            <person name="Zhong S."/>
            <person name="Goodwin S.B."/>
            <person name="Grigoriev I.V."/>
        </authorList>
    </citation>
    <scope>NUCLEOTIDE SEQUENCE [LARGE SCALE GENOMIC DNA]</scope>
    <source>
        <strain evidence="13 14">SO2202</strain>
    </source>
</reference>
<dbReference type="Pfam" id="PF06437">
    <property type="entry name" value="ISN1"/>
    <property type="match status" value="1"/>
</dbReference>
<evidence type="ECO:0000256" key="9">
    <source>
        <dbReference type="ARBA" id="ARBA00022842"/>
    </source>
</evidence>
<comment type="function">
    <text evidence="12">IMP-specific 5'-nucleotidase involved in IMP (inositol monophosphate) degradation.</text>
</comment>
<dbReference type="InterPro" id="IPR009453">
    <property type="entry name" value="ISN1"/>
</dbReference>
<keyword evidence="14" id="KW-1185">Reference proteome</keyword>
<dbReference type="HOGENOM" id="CLU_031816_1_0_1"/>
<proteinExistence type="inferred from homology"/>
<dbReference type="EMBL" id="KB456266">
    <property type="protein sequence ID" value="EMF11431.1"/>
    <property type="molecule type" value="Genomic_DNA"/>
</dbReference>
<evidence type="ECO:0000256" key="3">
    <source>
        <dbReference type="ARBA" id="ARBA00011881"/>
    </source>
</evidence>
<comment type="cofactor">
    <cofactor evidence="1 12">
        <name>Mg(2+)</name>
        <dbReference type="ChEBI" id="CHEBI:18420"/>
    </cofactor>
</comment>
<keyword evidence="10 12" id="KW-0546">Nucleotide metabolism</keyword>
<gene>
    <name evidence="13" type="ORF">SEPMUDRAFT_150370</name>
</gene>
<evidence type="ECO:0000256" key="4">
    <source>
        <dbReference type="ARBA" id="ARBA00015544"/>
    </source>
</evidence>
<accession>M3CEF6</accession>
<dbReference type="AlphaFoldDB" id="M3CEF6"/>
<sequence length="414" mass="46572">MTTRYRVEYALKTHRRDQFIEWIKGLLAVPFVLLSQPTNIHEADKPSVANMAKSAHLRYAQIMQDVEELLVDHIAHQKKGKENRSKLKLLVPSIGTFFTPLPLQDAFDWQDKKRFISSRRFVAPSFNDIRLILNTAQAMSLMRSGKLELVTFDGDVTLYDDGHNLSPDNPVIERILALMRNGTRIGIVTAAGYTEAEKYYQRLFGLLDAVAAESHNLDLNNRLVVMGGEANFLFRFDTSAPHKLQPISYDEWRLPEMKNWTEENIADLLDVAEAALKDCVQAMHMPVQVLRKERAVGIYPPKGKLSREQLEETVLVVQRILEMSDAGKRIPFCAFNGGNDVFVDIGDKSWGVMACQSYFGGIEGSRSLHVGDQFLSAGANDFKARLASTTAWIANPAETVNLLDEILEMGEASK</sequence>
<dbReference type="GO" id="GO:0009117">
    <property type="term" value="P:nucleotide metabolic process"/>
    <property type="evidence" value="ECO:0007669"/>
    <property type="project" value="UniProtKB-KW"/>
</dbReference>